<evidence type="ECO:0000313" key="3">
    <source>
        <dbReference type="EMBL" id="KAF2739725.1"/>
    </source>
</evidence>
<name>A0A9P4V8P8_9PLEO</name>
<dbReference type="OrthoDB" id="10501183at2759"/>
<feature type="chain" id="PRO_5040420249" evidence="2">
    <location>
        <begin position="18"/>
        <end position="123"/>
    </location>
</feature>
<protein>
    <submittedName>
        <fullName evidence="3">Uncharacterized protein</fullName>
    </submittedName>
</protein>
<keyword evidence="4" id="KW-1185">Reference proteome</keyword>
<proteinExistence type="predicted"/>
<comment type="caution">
    <text evidence="3">The sequence shown here is derived from an EMBL/GenBank/DDBJ whole genome shotgun (WGS) entry which is preliminary data.</text>
</comment>
<feature type="compositionally biased region" description="Low complexity" evidence="1">
    <location>
        <begin position="26"/>
        <end position="49"/>
    </location>
</feature>
<evidence type="ECO:0000313" key="4">
    <source>
        <dbReference type="Proteomes" id="UP000799444"/>
    </source>
</evidence>
<organism evidence="3 4">
    <name type="scientific">Polyplosphaeria fusca</name>
    <dbReference type="NCBI Taxonomy" id="682080"/>
    <lineage>
        <taxon>Eukaryota</taxon>
        <taxon>Fungi</taxon>
        <taxon>Dikarya</taxon>
        <taxon>Ascomycota</taxon>
        <taxon>Pezizomycotina</taxon>
        <taxon>Dothideomycetes</taxon>
        <taxon>Pleosporomycetidae</taxon>
        <taxon>Pleosporales</taxon>
        <taxon>Tetraplosphaeriaceae</taxon>
        <taxon>Polyplosphaeria</taxon>
    </lineage>
</organism>
<dbReference type="Proteomes" id="UP000799444">
    <property type="component" value="Unassembled WGS sequence"/>
</dbReference>
<evidence type="ECO:0000256" key="1">
    <source>
        <dbReference type="SAM" id="MobiDB-lite"/>
    </source>
</evidence>
<keyword evidence="2" id="KW-0732">Signal</keyword>
<feature type="region of interest" description="Disordered" evidence="1">
    <location>
        <begin position="20"/>
        <end position="75"/>
    </location>
</feature>
<dbReference type="EMBL" id="ML996103">
    <property type="protein sequence ID" value="KAF2739725.1"/>
    <property type="molecule type" value="Genomic_DNA"/>
</dbReference>
<gene>
    <name evidence="3" type="ORF">EJ04DRAFT_288269</name>
</gene>
<feature type="signal peptide" evidence="2">
    <location>
        <begin position="1"/>
        <end position="17"/>
    </location>
</feature>
<evidence type="ECO:0000256" key="2">
    <source>
        <dbReference type="SAM" id="SignalP"/>
    </source>
</evidence>
<accession>A0A9P4V8P8</accession>
<reference evidence="3" key="1">
    <citation type="journal article" date="2020" name="Stud. Mycol.">
        <title>101 Dothideomycetes genomes: a test case for predicting lifestyles and emergence of pathogens.</title>
        <authorList>
            <person name="Haridas S."/>
            <person name="Albert R."/>
            <person name="Binder M."/>
            <person name="Bloem J."/>
            <person name="Labutti K."/>
            <person name="Salamov A."/>
            <person name="Andreopoulos B."/>
            <person name="Baker S."/>
            <person name="Barry K."/>
            <person name="Bills G."/>
            <person name="Bluhm B."/>
            <person name="Cannon C."/>
            <person name="Castanera R."/>
            <person name="Culley D."/>
            <person name="Daum C."/>
            <person name="Ezra D."/>
            <person name="Gonzalez J."/>
            <person name="Henrissat B."/>
            <person name="Kuo A."/>
            <person name="Liang C."/>
            <person name="Lipzen A."/>
            <person name="Lutzoni F."/>
            <person name="Magnuson J."/>
            <person name="Mondo S."/>
            <person name="Nolan M."/>
            <person name="Ohm R."/>
            <person name="Pangilinan J."/>
            <person name="Park H.-J."/>
            <person name="Ramirez L."/>
            <person name="Alfaro M."/>
            <person name="Sun H."/>
            <person name="Tritt A."/>
            <person name="Yoshinaga Y."/>
            <person name="Zwiers L.-H."/>
            <person name="Turgeon B."/>
            <person name="Goodwin S."/>
            <person name="Spatafora J."/>
            <person name="Crous P."/>
            <person name="Grigoriev I."/>
        </authorList>
    </citation>
    <scope>NUCLEOTIDE SEQUENCE</scope>
    <source>
        <strain evidence="3">CBS 125425</strain>
    </source>
</reference>
<dbReference type="AlphaFoldDB" id="A0A9P4V8P8"/>
<sequence length="123" mass="12880">MKPYQATLILFFGLSRALPAPQPQASGVSDPEGPPGSSGSLRGSESLLGFDSSNSVPKEPSTVIPPDQFEVAPGQAEDPKLGLYIDLSTVKNPQPLQGSTTGPTDPGPRYVITFWCLFGCTSS</sequence>